<dbReference type="EMBL" id="GDAI01001034">
    <property type="protein sequence ID" value="JAI16569.1"/>
    <property type="molecule type" value="mRNA"/>
</dbReference>
<evidence type="ECO:0000256" key="5">
    <source>
        <dbReference type="ARBA" id="ARBA00022782"/>
    </source>
</evidence>
<evidence type="ECO:0000256" key="6">
    <source>
        <dbReference type="ARBA" id="ARBA00022871"/>
    </source>
</evidence>
<proteinExistence type="evidence at transcript level"/>
<protein>
    <recommendedName>
        <fullName evidence="2">Male-enhanced antigen 1</fullName>
    </recommendedName>
</protein>
<evidence type="ECO:0000256" key="1">
    <source>
        <dbReference type="ARBA" id="ARBA00002540"/>
    </source>
</evidence>
<dbReference type="GO" id="GO:0030154">
    <property type="term" value="P:cell differentiation"/>
    <property type="evidence" value="ECO:0007669"/>
    <property type="project" value="UniProtKB-KW"/>
</dbReference>
<name>A0A0K8TQC5_TABBR</name>
<comment type="function">
    <text evidence="1">May play an important role in spermatogenesis and/or testis development.</text>
</comment>
<keyword evidence="5" id="KW-0221">Differentiation</keyword>
<feature type="non-terminal residue" evidence="8">
    <location>
        <position position="1"/>
    </location>
</feature>
<dbReference type="AlphaFoldDB" id="A0A0K8TQC5"/>
<accession>A0A0K8TQC5</accession>
<keyword evidence="4" id="KW-0597">Phosphoprotein</keyword>
<keyword evidence="6" id="KW-0744">Spermatogenesis</keyword>
<dbReference type="InterPro" id="IPR009685">
    <property type="entry name" value="MEA1"/>
</dbReference>
<evidence type="ECO:0000313" key="8">
    <source>
        <dbReference type="EMBL" id="JAI16569.1"/>
    </source>
</evidence>
<dbReference type="GO" id="GO:0007283">
    <property type="term" value="P:spermatogenesis"/>
    <property type="evidence" value="ECO:0007669"/>
    <property type="project" value="UniProtKB-KW"/>
</dbReference>
<evidence type="ECO:0000256" key="3">
    <source>
        <dbReference type="ARBA" id="ARBA00022473"/>
    </source>
</evidence>
<evidence type="ECO:0000256" key="2">
    <source>
        <dbReference type="ARBA" id="ARBA00022245"/>
    </source>
</evidence>
<evidence type="ECO:0000256" key="7">
    <source>
        <dbReference type="SAM" id="MobiDB-lite"/>
    </source>
</evidence>
<feature type="non-terminal residue" evidence="8">
    <location>
        <position position="146"/>
    </location>
</feature>
<sequence length="146" mass="16400">GSPELPGESEDTFRTNGIHVINHGQNTSDESDVEEGHNYDGYQPLPLNDPNDDVGMIDNSAGVPMPINNDVPPIESTEVEIQREVWSQPRPRELTIELDTNRTEQIMAAMANITLPNSAIPEWAQGVSEEKWKQDLLERIRQRKEG</sequence>
<evidence type="ECO:0000256" key="4">
    <source>
        <dbReference type="ARBA" id="ARBA00022553"/>
    </source>
</evidence>
<dbReference type="Pfam" id="PF06910">
    <property type="entry name" value="MEA1"/>
    <property type="match status" value="1"/>
</dbReference>
<dbReference type="PANTHER" id="PTHR17005">
    <property type="entry name" value="MALE-ENHANCED ANTIGEN-1"/>
    <property type="match status" value="1"/>
</dbReference>
<organism evidence="8">
    <name type="scientific">Tabanus bromius</name>
    <name type="common">Band-eyed brown horse fly</name>
    <dbReference type="NCBI Taxonomy" id="304241"/>
    <lineage>
        <taxon>Eukaryota</taxon>
        <taxon>Metazoa</taxon>
        <taxon>Ecdysozoa</taxon>
        <taxon>Arthropoda</taxon>
        <taxon>Hexapoda</taxon>
        <taxon>Insecta</taxon>
        <taxon>Pterygota</taxon>
        <taxon>Neoptera</taxon>
        <taxon>Endopterygota</taxon>
        <taxon>Diptera</taxon>
        <taxon>Brachycera</taxon>
        <taxon>Tabanomorpha</taxon>
        <taxon>Tabanoidea</taxon>
        <taxon>Tabanidae</taxon>
        <taxon>Tabanus</taxon>
    </lineage>
</organism>
<keyword evidence="3" id="KW-0217">Developmental protein</keyword>
<feature type="region of interest" description="Disordered" evidence="7">
    <location>
        <begin position="1"/>
        <end position="61"/>
    </location>
</feature>
<reference evidence="8" key="1">
    <citation type="journal article" date="2015" name="Insect Biochem. Mol. Biol.">
        <title>An insight into the sialome of the horse fly, Tabanus bromius.</title>
        <authorList>
            <person name="Ribeiro J.M."/>
            <person name="Kazimirova M."/>
            <person name="Takac P."/>
            <person name="Andersen J.F."/>
            <person name="Francischetti I.M."/>
        </authorList>
    </citation>
    <scope>NUCLEOTIDE SEQUENCE</scope>
</reference>